<organism evidence="11 12">
    <name type="scientific">Stephania japonica</name>
    <dbReference type="NCBI Taxonomy" id="461633"/>
    <lineage>
        <taxon>Eukaryota</taxon>
        <taxon>Viridiplantae</taxon>
        <taxon>Streptophyta</taxon>
        <taxon>Embryophyta</taxon>
        <taxon>Tracheophyta</taxon>
        <taxon>Spermatophyta</taxon>
        <taxon>Magnoliopsida</taxon>
        <taxon>Ranunculales</taxon>
        <taxon>Menispermaceae</taxon>
        <taxon>Menispermoideae</taxon>
        <taxon>Cissampelideae</taxon>
        <taxon>Stephania</taxon>
    </lineage>
</organism>
<evidence type="ECO:0000256" key="9">
    <source>
        <dbReference type="SAM" id="MobiDB-lite"/>
    </source>
</evidence>
<dbReference type="EC" id="2.3.2.27" evidence="2"/>
<evidence type="ECO:0000256" key="5">
    <source>
        <dbReference type="ARBA" id="ARBA00022771"/>
    </source>
</evidence>
<dbReference type="AlphaFoldDB" id="A0AAP0HZE8"/>
<accession>A0AAP0HZE8</accession>
<protein>
    <recommendedName>
        <fullName evidence="2">RING-type E3 ubiquitin transferase</fullName>
        <ecNumber evidence="2">2.3.2.27</ecNumber>
    </recommendedName>
</protein>
<reference evidence="11 12" key="1">
    <citation type="submission" date="2024-01" db="EMBL/GenBank/DDBJ databases">
        <title>Genome assemblies of Stephania.</title>
        <authorList>
            <person name="Yang L."/>
        </authorList>
    </citation>
    <scope>NUCLEOTIDE SEQUENCE [LARGE SCALE GENOMIC DNA]</scope>
    <source>
        <strain evidence="11">QJT</strain>
        <tissue evidence="11">Leaf</tissue>
    </source>
</reference>
<dbReference type="GO" id="GO:0061630">
    <property type="term" value="F:ubiquitin protein ligase activity"/>
    <property type="evidence" value="ECO:0007669"/>
    <property type="project" value="UniProtKB-EC"/>
</dbReference>
<evidence type="ECO:0000256" key="7">
    <source>
        <dbReference type="ARBA" id="ARBA00022833"/>
    </source>
</evidence>
<evidence type="ECO:0000256" key="6">
    <source>
        <dbReference type="ARBA" id="ARBA00022786"/>
    </source>
</evidence>
<keyword evidence="3" id="KW-0808">Transferase</keyword>
<evidence type="ECO:0000256" key="3">
    <source>
        <dbReference type="ARBA" id="ARBA00022679"/>
    </source>
</evidence>
<gene>
    <name evidence="11" type="ORF">Sjap_020931</name>
</gene>
<feature type="compositionally biased region" description="Polar residues" evidence="9">
    <location>
        <begin position="97"/>
        <end position="109"/>
    </location>
</feature>
<evidence type="ECO:0000313" key="11">
    <source>
        <dbReference type="EMBL" id="KAK9103677.1"/>
    </source>
</evidence>
<dbReference type="Proteomes" id="UP001417504">
    <property type="component" value="Unassembled WGS sequence"/>
</dbReference>
<keyword evidence="12" id="KW-1185">Reference proteome</keyword>
<dbReference type="SUPFAM" id="SSF57850">
    <property type="entry name" value="RING/U-box"/>
    <property type="match status" value="1"/>
</dbReference>
<comment type="caution">
    <text evidence="11">The sequence shown here is derived from an EMBL/GenBank/DDBJ whole genome shotgun (WGS) entry which is preliminary data.</text>
</comment>
<dbReference type="FunFam" id="3.30.40.10:FF:000376">
    <property type="entry name" value="Putative E3 ubiquitin-protein ligase RHB1A"/>
    <property type="match status" value="1"/>
</dbReference>
<feature type="region of interest" description="Disordered" evidence="9">
    <location>
        <begin position="49"/>
        <end position="109"/>
    </location>
</feature>
<dbReference type="GO" id="GO:0008270">
    <property type="term" value="F:zinc ion binding"/>
    <property type="evidence" value="ECO:0007669"/>
    <property type="project" value="UniProtKB-KW"/>
</dbReference>
<evidence type="ECO:0000259" key="10">
    <source>
        <dbReference type="PROSITE" id="PS50089"/>
    </source>
</evidence>
<dbReference type="SMART" id="SM00184">
    <property type="entry name" value="RING"/>
    <property type="match status" value="1"/>
</dbReference>
<keyword evidence="4" id="KW-0479">Metal-binding</keyword>
<dbReference type="EMBL" id="JBBNAE010000008">
    <property type="protein sequence ID" value="KAK9103677.1"/>
    <property type="molecule type" value="Genomic_DNA"/>
</dbReference>
<evidence type="ECO:0000256" key="1">
    <source>
        <dbReference type="ARBA" id="ARBA00000900"/>
    </source>
</evidence>
<proteinExistence type="predicted"/>
<dbReference type="PANTHER" id="PTHR46463">
    <property type="entry name" value="ZINC FINGER, RING/FYVE/PHD-TYPE"/>
    <property type="match status" value="1"/>
</dbReference>
<sequence>MGGCCCCSSRSAPLDETPVYYYCPQAHEEREPLSSSNVPPSVLSTGLFVDTNLDTSSPDTYRAPPAPMPYDADMGRPQTPQQRSLESGGKKNEAVDQANSESNEETVTGSALETLAVCEDAKEVDCKSHQDTVLLSSKESEIESSKLSEPIASAKEEEDCPICLEEYDAENPRIVTKCDHHFHLSCILEWMERSDTCPVCDQETVFASGISG</sequence>
<dbReference type="Pfam" id="PF13639">
    <property type="entry name" value="zf-RING_2"/>
    <property type="match status" value="1"/>
</dbReference>
<evidence type="ECO:0000256" key="2">
    <source>
        <dbReference type="ARBA" id="ARBA00012483"/>
    </source>
</evidence>
<evidence type="ECO:0000256" key="8">
    <source>
        <dbReference type="PROSITE-ProRule" id="PRU00175"/>
    </source>
</evidence>
<keyword evidence="5 8" id="KW-0863">Zinc-finger</keyword>
<dbReference type="PROSITE" id="PS50089">
    <property type="entry name" value="ZF_RING_2"/>
    <property type="match status" value="1"/>
</dbReference>
<dbReference type="InterPro" id="IPR001841">
    <property type="entry name" value="Znf_RING"/>
</dbReference>
<dbReference type="PANTHER" id="PTHR46463:SF89">
    <property type="entry name" value="E3 UBIQUITIN-PROTEIN LIGASE RHB1A-RELATED"/>
    <property type="match status" value="1"/>
</dbReference>
<name>A0AAP0HZE8_9MAGN</name>
<evidence type="ECO:0000313" key="12">
    <source>
        <dbReference type="Proteomes" id="UP001417504"/>
    </source>
</evidence>
<keyword evidence="7" id="KW-0862">Zinc</keyword>
<dbReference type="Gene3D" id="3.30.40.10">
    <property type="entry name" value="Zinc/RING finger domain, C3HC4 (zinc finger)"/>
    <property type="match status" value="1"/>
</dbReference>
<comment type="catalytic activity">
    <reaction evidence="1">
        <text>S-ubiquitinyl-[E2 ubiquitin-conjugating enzyme]-L-cysteine + [acceptor protein]-L-lysine = [E2 ubiquitin-conjugating enzyme]-L-cysteine + N(6)-ubiquitinyl-[acceptor protein]-L-lysine.</text>
        <dbReference type="EC" id="2.3.2.27"/>
    </reaction>
</comment>
<dbReference type="InterPro" id="IPR013083">
    <property type="entry name" value="Znf_RING/FYVE/PHD"/>
</dbReference>
<evidence type="ECO:0000256" key="4">
    <source>
        <dbReference type="ARBA" id="ARBA00022723"/>
    </source>
</evidence>
<feature type="domain" description="RING-type" evidence="10">
    <location>
        <begin position="160"/>
        <end position="201"/>
    </location>
</feature>
<keyword evidence="6" id="KW-0833">Ubl conjugation pathway</keyword>